<organism evidence="2 3">
    <name type="scientific">Trichonephila clavipes</name>
    <name type="common">Golden silk orbweaver</name>
    <name type="synonym">Nephila clavipes</name>
    <dbReference type="NCBI Taxonomy" id="2585209"/>
    <lineage>
        <taxon>Eukaryota</taxon>
        <taxon>Metazoa</taxon>
        <taxon>Ecdysozoa</taxon>
        <taxon>Arthropoda</taxon>
        <taxon>Chelicerata</taxon>
        <taxon>Arachnida</taxon>
        <taxon>Araneae</taxon>
        <taxon>Araneomorphae</taxon>
        <taxon>Entelegynae</taxon>
        <taxon>Araneoidea</taxon>
        <taxon>Nephilidae</taxon>
        <taxon>Trichonephila</taxon>
    </lineage>
</organism>
<protein>
    <submittedName>
        <fullName evidence="2">DUF4817 domain-containing protein</fullName>
    </submittedName>
</protein>
<keyword evidence="3" id="KW-1185">Reference proteome</keyword>
<comment type="caution">
    <text evidence="2">The sequence shown here is derived from an EMBL/GenBank/DDBJ whole genome shotgun (WGS) entry which is preliminary data.</text>
</comment>
<dbReference type="EMBL" id="BMAU01021092">
    <property type="protein sequence ID" value="GFX90142.1"/>
    <property type="molecule type" value="Genomic_DNA"/>
</dbReference>
<name>A0A8X6RCR2_TRICX</name>
<dbReference type="AlphaFoldDB" id="A0A8X6RCR2"/>
<evidence type="ECO:0000313" key="3">
    <source>
        <dbReference type="Proteomes" id="UP000887159"/>
    </source>
</evidence>
<accession>A0A8X6RCR2</accession>
<feature type="compositionally biased region" description="Basic and acidic residues" evidence="1">
    <location>
        <begin position="60"/>
        <end position="74"/>
    </location>
</feature>
<sequence>MAPTKPHEAFCAVEHGITMSVITVQRQFGVDTPEKNSIKRCYTQLMETDCLYKGKSTGRPRSEETVDRVRQSFL</sequence>
<gene>
    <name evidence="2" type="primary">C0J52_12724</name>
    <name evidence="2" type="ORF">TNCV_2712631</name>
</gene>
<dbReference type="Proteomes" id="UP000887159">
    <property type="component" value="Unassembled WGS sequence"/>
</dbReference>
<feature type="region of interest" description="Disordered" evidence="1">
    <location>
        <begin position="54"/>
        <end position="74"/>
    </location>
</feature>
<proteinExistence type="predicted"/>
<evidence type="ECO:0000256" key="1">
    <source>
        <dbReference type="SAM" id="MobiDB-lite"/>
    </source>
</evidence>
<reference evidence="2" key="1">
    <citation type="submission" date="2020-08" db="EMBL/GenBank/DDBJ databases">
        <title>Multicomponent nature underlies the extraordinary mechanical properties of spider dragline silk.</title>
        <authorList>
            <person name="Kono N."/>
            <person name="Nakamura H."/>
            <person name="Mori M."/>
            <person name="Yoshida Y."/>
            <person name="Ohtoshi R."/>
            <person name="Malay A.D."/>
            <person name="Moran D.A.P."/>
            <person name="Tomita M."/>
            <person name="Numata K."/>
            <person name="Arakawa K."/>
        </authorList>
    </citation>
    <scope>NUCLEOTIDE SEQUENCE</scope>
</reference>
<evidence type="ECO:0000313" key="2">
    <source>
        <dbReference type="EMBL" id="GFX90142.1"/>
    </source>
</evidence>